<dbReference type="EMBL" id="AP025943">
    <property type="protein sequence ID" value="BDL44057.1"/>
    <property type="molecule type" value="Genomic_DNA"/>
</dbReference>
<dbReference type="InterPro" id="IPR046560">
    <property type="entry name" value="DUF6714"/>
</dbReference>
<sequence>MELSLDIIYDSEPEQAAAHVLAYFRQEFAKPLPPPKSLLRDEKALMEQIDAAFDGVTLEDGIGLMTTQLLDMYAPREVCAAVAPCEERSDWRRITPAMVRACWDALIFTDPKGYRFLLPAWLTLDLRGQLGDFDALDYLPLLPENCGIYESQAVLLNDRQLEAVINFIEYRQREDCSP</sequence>
<name>A0ABM7ZGY4_9BACT</name>
<dbReference type="Pfam" id="PF20461">
    <property type="entry name" value="DUF6714"/>
    <property type="match status" value="1"/>
</dbReference>
<proteinExistence type="predicted"/>
<gene>
    <name evidence="1" type="ORF">Abiwalacus_16310</name>
</gene>
<accession>A0ABM7ZGY4</accession>
<reference evidence="1" key="1">
    <citation type="submission" date="2022-06" db="EMBL/GenBank/DDBJ databases">
        <title>Akkermansia biwalacus sp. nov., an anaerobic mucin-degrading bacterium isolated from human intestine.</title>
        <authorList>
            <person name="Kobayashi Y."/>
            <person name="Inoue S."/>
            <person name="Kawahara T."/>
            <person name="Kohda N."/>
        </authorList>
    </citation>
    <scope>NUCLEOTIDE SEQUENCE</scope>
    <source>
        <strain evidence="1">WON2089</strain>
    </source>
</reference>
<protein>
    <submittedName>
        <fullName evidence="1">Uncharacterized protein</fullName>
    </submittedName>
</protein>
<organism evidence="1 2">
    <name type="scientific">Akkermansia biwaensis</name>
    <dbReference type="NCBI Taxonomy" id="2946555"/>
    <lineage>
        <taxon>Bacteria</taxon>
        <taxon>Pseudomonadati</taxon>
        <taxon>Verrucomicrobiota</taxon>
        <taxon>Verrucomicrobiia</taxon>
        <taxon>Verrucomicrobiales</taxon>
        <taxon>Akkermansiaceae</taxon>
        <taxon>Akkermansia</taxon>
    </lineage>
</organism>
<evidence type="ECO:0000313" key="2">
    <source>
        <dbReference type="Proteomes" id="UP001062263"/>
    </source>
</evidence>
<keyword evidence="2" id="KW-1185">Reference proteome</keyword>
<dbReference type="Proteomes" id="UP001062263">
    <property type="component" value="Chromosome"/>
</dbReference>
<evidence type="ECO:0000313" key="1">
    <source>
        <dbReference type="EMBL" id="BDL44057.1"/>
    </source>
</evidence>